<feature type="region of interest" description="Disordered" evidence="4">
    <location>
        <begin position="380"/>
        <end position="401"/>
    </location>
</feature>
<dbReference type="OrthoDB" id="538223at2759"/>
<feature type="compositionally biased region" description="Acidic residues" evidence="4">
    <location>
        <begin position="1723"/>
        <end position="1734"/>
    </location>
</feature>
<dbReference type="PhylomeDB" id="A0A0D2X3D2"/>
<feature type="compositionally biased region" description="Low complexity" evidence="4">
    <location>
        <begin position="1702"/>
        <end position="1712"/>
    </location>
</feature>
<evidence type="ECO:0000313" key="6">
    <source>
        <dbReference type="EMBL" id="KJE94104.1"/>
    </source>
</evidence>
<evidence type="ECO:0000256" key="4">
    <source>
        <dbReference type="SAM" id="MobiDB-lite"/>
    </source>
</evidence>
<feature type="repeat" description="WD" evidence="3">
    <location>
        <begin position="214"/>
        <end position="255"/>
    </location>
</feature>
<protein>
    <recommendedName>
        <fullName evidence="5">Bromo domain-containing protein</fullName>
    </recommendedName>
</protein>
<feature type="compositionally biased region" description="Acidic residues" evidence="4">
    <location>
        <begin position="1015"/>
        <end position="1033"/>
    </location>
</feature>
<dbReference type="PRINTS" id="PR00503">
    <property type="entry name" value="BROMODOMAIN"/>
</dbReference>
<feature type="compositionally biased region" description="Acidic residues" evidence="4">
    <location>
        <begin position="1582"/>
        <end position="1604"/>
    </location>
</feature>
<dbReference type="InterPro" id="IPR057451">
    <property type="entry name" value="BRWD/PHIP_AD"/>
</dbReference>
<organism evidence="6 7">
    <name type="scientific">Capsaspora owczarzaki (strain ATCC 30864)</name>
    <dbReference type="NCBI Taxonomy" id="595528"/>
    <lineage>
        <taxon>Eukaryota</taxon>
        <taxon>Filasterea</taxon>
        <taxon>Capsaspora</taxon>
    </lineage>
</organism>
<evidence type="ECO:0000313" key="7">
    <source>
        <dbReference type="Proteomes" id="UP000008743"/>
    </source>
</evidence>
<dbReference type="Pfam" id="PF00439">
    <property type="entry name" value="Bromodomain"/>
    <property type="match status" value="1"/>
</dbReference>
<dbReference type="GO" id="GO:0008360">
    <property type="term" value="P:regulation of cell shape"/>
    <property type="evidence" value="ECO:0007669"/>
    <property type="project" value="TreeGrafter"/>
</dbReference>
<dbReference type="GO" id="GO:0005634">
    <property type="term" value="C:nucleus"/>
    <property type="evidence" value="ECO:0007669"/>
    <property type="project" value="TreeGrafter"/>
</dbReference>
<dbReference type="Proteomes" id="UP000008743">
    <property type="component" value="Unassembled WGS sequence"/>
</dbReference>
<sequence length="1746" mass="189135">MGIVDEVYLMIARFLKTGPCSEAADVLTRQMERTPGLIASRHDWTGAAHPRSFSEAEQEEEVAPDHLVRLLSQLVNTTNAAIPPPAPGLNTLLGRGASSMFRKPSASGLSSAARLQVPGELAAFHRAHHRTSSFLQGDLLRGLQTQGVGSPFSSCRPTIAGSLNRMKLRAAIVGHLAPVFCVAFDVTGERFITGSDDKLIKIWSTKACLLVNTLRGHTGFVVDLNVSSDNKMLASAAQDRNVRVWCLETGALLLNLNVNGKAATSVAFSPACHLESRLLMASWSDGTVRFWALSVTERDNTAVSMVATSSAAASSAALASAPMPESPVTVRRRGRPPLSSRLSAAPPPTAGNATLFSQFEGAAAAAAPAEESVSAAAAIPNPNQHEPSILPADPQQQQQQQLQLQLQQHQQQVQQQLQQQQQPLAASCDSPIEVTVRETALLETRTSIRDSVNCSAFSPGGAFLVAVGSDCIVRVIECVPVLRMLEFPDVHTSPITSCVWSPSALRFITTGKAGQAFVWTRSKDSWVPRALDMTHAVVPAFTCGLDTLSGTLDAHAAPSSSSSAVTVVDEDEIVHVHDDGEPAAESSAVNANPNASQPPPIHLESEDSEDEGERRMEKARSRARRLLKEANSFPHSQTPPYDASVREVLMACFTCDNMLLVTAESESRSPPVLLKVWDALTGELLCVLRGHTESVMCLEAHPTHPRVFLSSSHDGHLILWDLQKGLPMRVFSNVVDNGVRASEFFDARFSPDGTTVVVCDGYGRVSIFGTDPVADPERVPSEQFFSNDYGALVRNEAGAYVDELTLLPPHRCARTGLLTNMQNGPHPPAMQADPSYRDIIVPVLDPVALARAVQDCRAMLNHELEMARQPLTRVASTMADRAASPATFTNSPVRRDNQPKRPRARPPAASARSTAAETIHAPDDGLSESSQSDAGDQDDDDDDELDGTYDVSPAEQRRAERHERRRLRRLAGIAHATAASGSRSTRRAARGDGDDGGRSSRGRSRSSRGNGFVASDDEEDEASDSEDEEDEEANPSFDDSSSDSEIDLSDSSESSEAEASSSKPSHSKASAAAPRKQQAPGKAAASLVGYAHPSRIWREPKAYNGLWKQVQAIASAPKFNVQQYLPGPWLTQTQPSLSPYVPQLDDELVYLRAGHEEYVREGSKFHTPGTTNINPWQRYPGLTGAVFCRVLSVEYLVGPPAVCHLKLGVYENQSWSFAQQLEYLNAFYRLRQFGDLSISAHVADGPATLRAKQALRGASPLDDRGMALVGLEALDSRGFAPYLHRAETKFQISFAFRYADLDEVADFLVLRSRFLQSVANLPPVGGQVVCSYGEEWFSGSVSDIDPNALPVSGGAGPGFNPWNGLSIRFDNSDEPDTLSPWDLYPADPTAIHENPLDPSGRTVMVDQRVWQWPEAICQLEVQRIVAGLNLVCFFDWVEPFVEAVDWNLYPDYYVMIQYPMYLSLIRKRLISGWYRSKDALIWDVQMLMINATTYNPDKSLLFKYATVLFAGLVEFIVTPGLGVPNLAVEMDFDRAAANAGPLVVSLGKIRPELNYQRKPKGPAASAAKSKPPARSARRPVDSDDDDDDDDDEDVSVDDDSDSDDSTARRSKSKARSGSHGKASSSAGKASKKSKGAVVPKRGRGRPPKPKYTYSDDDEEEEAAGDDDEDDEDGDMAGMDDGDTYDGFAEDDNDEAESGGGAAATAASSASSSARRKRPAVASSDDDDSEFDGDEDSHPNKRLRVAD</sequence>
<feature type="domain" description="Bromo" evidence="5">
    <location>
        <begin position="1439"/>
        <end position="1502"/>
    </location>
</feature>
<dbReference type="InterPro" id="IPR015943">
    <property type="entry name" value="WD40/YVTN_repeat-like_dom_sf"/>
</dbReference>
<feature type="compositionally biased region" description="Low complexity" evidence="4">
    <location>
        <begin position="1619"/>
        <end position="1628"/>
    </location>
</feature>
<evidence type="ECO:0000256" key="2">
    <source>
        <dbReference type="PROSITE-ProRule" id="PRU00035"/>
    </source>
</evidence>
<feature type="compositionally biased region" description="Low complexity" evidence="4">
    <location>
        <begin position="1561"/>
        <end position="1574"/>
    </location>
</feature>
<feature type="compositionally biased region" description="Acidic residues" evidence="4">
    <location>
        <begin position="1040"/>
        <end position="1056"/>
    </location>
</feature>
<dbReference type="InterPro" id="IPR052060">
    <property type="entry name" value="Bromo_WD_repeat"/>
</dbReference>
<keyword evidence="1 2" id="KW-0103">Bromodomain</keyword>
<feature type="region of interest" description="Disordered" evidence="4">
    <location>
        <begin position="314"/>
        <end position="353"/>
    </location>
</feature>
<dbReference type="SMART" id="SM00297">
    <property type="entry name" value="BROMO"/>
    <property type="match status" value="1"/>
</dbReference>
<dbReference type="InterPro" id="IPR001487">
    <property type="entry name" value="Bromodomain"/>
</dbReference>
<feature type="compositionally biased region" description="Acidic residues" evidence="4">
    <location>
        <begin position="935"/>
        <end position="947"/>
    </location>
</feature>
<dbReference type="STRING" id="595528.A0A0D2X3D2"/>
<keyword evidence="3" id="KW-0853">WD repeat</keyword>
<dbReference type="EMBL" id="KE346366">
    <property type="protein sequence ID" value="KJE94104.1"/>
    <property type="molecule type" value="Genomic_DNA"/>
</dbReference>
<accession>A0A0D2X3D2</accession>
<name>A0A0D2X3D2_CAPO3</name>
<proteinExistence type="predicted"/>
<feature type="repeat" description="WD" evidence="3">
    <location>
        <begin position="172"/>
        <end position="204"/>
    </location>
</feature>
<dbReference type="GO" id="GO:0006357">
    <property type="term" value="P:regulation of transcription by RNA polymerase II"/>
    <property type="evidence" value="ECO:0007669"/>
    <property type="project" value="TreeGrafter"/>
</dbReference>
<keyword evidence="7" id="KW-1185">Reference proteome</keyword>
<feature type="compositionally biased region" description="Acidic residues" evidence="4">
    <location>
        <begin position="1654"/>
        <end position="1696"/>
    </location>
</feature>
<dbReference type="GO" id="GO:0007010">
    <property type="term" value="P:cytoskeleton organization"/>
    <property type="evidence" value="ECO:0007669"/>
    <property type="project" value="TreeGrafter"/>
</dbReference>
<dbReference type="InterPro" id="IPR001680">
    <property type="entry name" value="WD40_rpt"/>
</dbReference>
<feature type="compositionally biased region" description="Basic and acidic residues" evidence="4">
    <location>
        <begin position="1735"/>
        <end position="1746"/>
    </location>
</feature>
<dbReference type="Pfam" id="PF25313">
    <property type="entry name" value="BRWD_AD"/>
    <property type="match status" value="1"/>
</dbReference>
<dbReference type="InterPro" id="IPR036427">
    <property type="entry name" value="Bromodomain-like_sf"/>
</dbReference>
<dbReference type="Pfam" id="PF00400">
    <property type="entry name" value="WD40"/>
    <property type="match status" value="4"/>
</dbReference>
<dbReference type="InterPro" id="IPR057452">
    <property type="entry name" value="BRWD/PHIP_N"/>
</dbReference>
<evidence type="ECO:0000256" key="3">
    <source>
        <dbReference type="PROSITE-ProRule" id="PRU00221"/>
    </source>
</evidence>
<feature type="region of interest" description="Disordered" evidence="4">
    <location>
        <begin position="876"/>
        <end position="1086"/>
    </location>
</feature>
<feature type="region of interest" description="Disordered" evidence="4">
    <location>
        <begin position="582"/>
        <end position="622"/>
    </location>
</feature>
<feature type="compositionally biased region" description="Basic and acidic residues" evidence="4">
    <location>
        <begin position="989"/>
        <end position="998"/>
    </location>
</feature>
<feature type="compositionally biased region" description="Basic residues" evidence="4">
    <location>
        <begin position="1629"/>
        <end position="1648"/>
    </location>
</feature>
<feature type="repeat" description="WD" evidence="3">
    <location>
        <begin position="688"/>
        <end position="730"/>
    </location>
</feature>
<dbReference type="PROSITE" id="PS50014">
    <property type="entry name" value="BROMODOMAIN_2"/>
    <property type="match status" value="1"/>
</dbReference>
<dbReference type="SMART" id="SM00320">
    <property type="entry name" value="WD40"/>
    <property type="match status" value="7"/>
</dbReference>
<feature type="region of interest" description="Disordered" evidence="4">
    <location>
        <begin position="1554"/>
        <end position="1746"/>
    </location>
</feature>
<evidence type="ECO:0000256" key="1">
    <source>
        <dbReference type="ARBA" id="ARBA00023117"/>
    </source>
</evidence>
<dbReference type="Gene3D" id="1.20.920.10">
    <property type="entry name" value="Bromodomain-like"/>
    <property type="match status" value="1"/>
</dbReference>
<feature type="compositionally biased region" description="Basic residues" evidence="4">
    <location>
        <begin position="1608"/>
        <end position="1618"/>
    </location>
</feature>
<dbReference type="PANTHER" id="PTHR16266">
    <property type="entry name" value="WD REPEAT DOMAIN 9"/>
    <property type="match status" value="1"/>
</dbReference>
<reference evidence="7" key="1">
    <citation type="submission" date="2011-02" db="EMBL/GenBank/DDBJ databases">
        <title>The Genome Sequence of Capsaspora owczarzaki ATCC 30864.</title>
        <authorList>
            <person name="Russ C."/>
            <person name="Cuomo C."/>
            <person name="Burger G."/>
            <person name="Gray M.W."/>
            <person name="Holland P.W.H."/>
            <person name="King N."/>
            <person name="Lang F.B.F."/>
            <person name="Roger A.J."/>
            <person name="Ruiz-Trillo I."/>
            <person name="Young S.K."/>
            <person name="Zeng Q."/>
            <person name="Gargeya S."/>
            <person name="Alvarado L."/>
            <person name="Berlin A."/>
            <person name="Chapman S.B."/>
            <person name="Chen Z."/>
            <person name="Freedman E."/>
            <person name="Gellesch M."/>
            <person name="Goldberg J."/>
            <person name="Griggs A."/>
            <person name="Gujja S."/>
            <person name="Heilman E."/>
            <person name="Heiman D."/>
            <person name="Howarth C."/>
            <person name="Mehta T."/>
            <person name="Neiman D."/>
            <person name="Pearson M."/>
            <person name="Roberts A."/>
            <person name="Saif S."/>
            <person name="Shea T."/>
            <person name="Shenoy N."/>
            <person name="Sisk P."/>
            <person name="Stolte C."/>
            <person name="Sykes S."/>
            <person name="White J."/>
            <person name="Yandava C."/>
            <person name="Haas B."/>
            <person name="Nusbaum C."/>
            <person name="Birren B."/>
        </authorList>
    </citation>
    <scope>NUCLEOTIDE SEQUENCE</scope>
    <source>
        <strain evidence="7">ATCC 30864</strain>
    </source>
</reference>
<feature type="compositionally biased region" description="Low complexity" evidence="4">
    <location>
        <begin position="906"/>
        <end position="916"/>
    </location>
</feature>
<dbReference type="Gene3D" id="2.130.10.10">
    <property type="entry name" value="YVTN repeat-like/Quinoprotein amine dehydrogenase"/>
    <property type="match status" value="3"/>
</dbReference>
<dbReference type="PANTHER" id="PTHR16266:SF17">
    <property type="entry name" value="BRWD3"/>
    <property type="match status" value="1"/>
</dbReference>
<dbReference type="SUPFAM" id="SSF50978">
    <property type="entry name" value="WD40 repeat-like"/>
    <property type="match status" value="1"/>
</dbReference>
<dbReference type="InParanoid" id="A0A0D2X3D2"/>
<dbReference type="Pfam" id="PF25437">
    <property type="entry name" value="BRWD1_N"/>
    <property type="match status" value="1"/>
</dbReference>
<gene>
    <name evidence="6" type="ORF">CAOG_004794</name>
</gene>
<dbReference type="PROSITE" id="PS50082">
    <property type="entry name" value="WD_REPEATS_2"/>
    <property type="match status" value="3"/>
</dbReference>
<feature type="compositionally biased region" description="Low complexity" evidence="4">
    <location>
        <begin position="1057"/>
        <end position="1073"/>
    </location>
</feature>
<dbReference type="eggNOG" id="KOG0644">
    <property type="taxonomic scope" value="Eukaryota"/>
</dbReference>
<dbReference type="SUPFAM" id="SSF47370">
    <property type="entry name" value="Bromodomain"/>
    <property type="match status" value="1"/>
</dbReference>
<dbReference type="InterPro" id="IPR036322">
    <property type="entry name" value="WD40_repeat_dom_sf"/>
</dbReference>
<dbReference type="PROSITE" id="PS50294">
    <property type="entry name" value="WD_REPEATS_REGION"/>
    <property type="match status" value="3"/>
</dbReference>
<evidence type="ECO:0000259" key="5">
    <source>
        <dbReference type="PROSITE" id="PS50014"/>
    </source>
</evidence>
<feature type="compositionally biased region" description="Low complexity" evidence="4">
    <location>
        <begin position="314"/>
        <end position="323"/>
    </location>
</feature>